<dbReference type="Proteomes" id="UP000478208">
    <property type="component" value="Unassembled WGS sequence"/>
</dbReference>
<sequence>MKLTKQEIQFIDSYLIKNEVKFWDVRLELLDHIVSAVEDKMTNEGISFNEALLDVHRGFGNQFIEYGVSKNKIFEKGLYQSNSGFKKFIRQKQKELGRKYRKIIWKHLKIKFSTFKFWLEYASVILLFIILYQFKPEACFGVGLLVLILPTIYSSYYSFKDKSTRKSLSFSMATSSAMAVWSLYNLSFYILKNNYENVLSMPHSFFAIVACVFYPMIRVNIEVYKKVYNENKKTFDLKFL</sequence>
<evidence type="ECO:0000256" key="1">
    <source>
        <dbReference type="SAM" id="Phobius"/>
    </source>
</evidence>
<protein>
    <submittedName>
        <fullName evidence="2">Uncharacterized protein</fullName>
    </submittedName>
</protein>
<evidence type="ECO:0000313" key="3">
    <source>
        <dbReference type="Proteomes" id="UP000478208"/>
    </source>
</evidence>
<comment type="caution">
    <text evidence="2">The sequence shown here is derived from an EMBL/GenBank/DDBJ whole genome shotgun (WGS) entry which is preliminary data.</text>
</comment>
<evidence type="ECO:0000313" key="2">
    <source>
        <dbReference type="EMBL" id="MUU79043.1"/>
    </source>
</evidence>
<name>A0A6L6U9W1_9FLAO</name>
<dbReference type="EMBL" id="WOWS01000004">
    <property type="protein sequence ID" value="MUU79043.1"/>
    <property type="molecule type" value="Genomic_DNA"/>
</dbReference>
<keyword evidence="3" id="KW-1185">Reference proteome</keyword>
<organism evidence="2 3">
    <name type="scientific">Winogradskyella endarachnes</name>
    <dbReference type="NCBI Taxonomy" id="2681965"/>
    <lineage>
        <taxon>Bacteria</taxon>
        <taxon>Pseudomonadati</taxon>
        <taxon>Bacteroidota</taxon>
        <taxon>Flavobacteriia</taxon>
        <taxon>Flavobacteriales</taxon>
        <taxon>Flavobacteriaceae</taxon>
        <taxon>Winogradskyella</taxon>
    </lineage>
</organism>
<proteinExistence type="predicted"/>
<reference evidence="2 3" key="1">
    <citation type="submission" date="2019-12" db="EMBL/GenBank/DDBJ databases">
        <authorList>
            <person name="Li J."/>
        </authorList>
    </citation>
    <scope>NUCLEOTIDE SEQUENCE [LARGE SCALE GENOMIC DNA]</scope>
    <source>
        <strain evidence="2 3">HL2-2</strain>
    </source>
</reference>
<feature type="transmembrane region" description="Helical" evidence="1">
    <location>
        <begin position="197"/>
        <end position="217"/>
    </location>
</feature>
<feature type="transmembrane region" description="Helical" evidence="1">
    <location>
        <begin position="171"/>
        <end position="191"/>
    </location>
</feature>
<feature type="transmembrane region" description="Helical" evidence="1">
    <location>
        <begin position="140"/>
        <end position="159"/>
    </location>
</feature>
<gene>
    <name evidence="2" type="ORF">GN138_11350</name>
</gene>
<keyword evidence="1" id="KW-0472">Membrane</keyword>
<keyword evidence="1" id="KW-1133">Transmembrane helix</keyword>
<feature type="transmembrane region" description="Helical" evidence="1">
    <location>
        <begin position="117"/>
        <end position="134"/>
    </location>
</feature>
<dbReference type="AlphaFoldDB" id="A0A6L6U9W1"/>
<dbReference type="RefSeq" id="WP_157364118.1">
    <property type="nucleotide sequence ID" value="NZ_WOWS01000004.1"/>
</dbReference>
<keyword evidence="1" id="KW-0812">Transmembrane</keyword>
<accession>A0A6L6U9W1</accession>